<dbReference type="PANTHER" id="PTHR24177:SF474">
    <property type="entry name" value="ANKYRIN REPEAT-CONTAINING DOMAIN, PGG DOMAIN, ANKYRIN REPEAT-CONTAINING DOMAIN SUPERFAMILY"/>
    <property type="match status" value="1"/>
</dbReference>
<organism evidence="5 6">
    <name type="scientific">Lactuca sativa</name>
    <name type="common">Garden lettuce</name>
    <dbReference type="NCBI Taxonomy" id="4236"/>
    <lineage>
        <taxon>Eukaryota</taxon>
        <taxon>Viridiplantae</taxon>
        <taxon>Streptophyta</taxon>
        <taxon>Embryophyta</taxon>
        <taxon>Tracheophyta</taxon>
        <taxon>Spermatophyta</taxon>
        <taxon>Magnoliopsida</taxon>
        <taxon>eudicotyledons</taxon>
        <taxon>Gunneridae</taxon>
        <taxon>Pentapetalae</taxon>
        <taxon>asterids</taxon>
        <taxon>campanulids</taxon>
        <taxon>Asterales</taxon>
        <taxon>Asteraceae</taxon>
        <taxon>Cichorioideae</taxon>
        <taxon>Cichorieae</taxon>
        <taxon>Lactucinae</taxon>
        <taxon>Lactuca</taxon>
    </lineage>
</organism>
<keyword evidence="3" id="KW-0812">Transmembrane</keyword>
<dbReference type="PANTHER" id="PTHR24177">
    <property type="entry name" value="CASKIN"/>
    <property type="match status" value="1"/>
</dbReference>
<name>A0A9R1V1Q7_LACSA</name>
<feature type="transmembrane region" description="Helical" evidence="3">
    <location>
        <begin position="566"/>
        <end position="589"/>
    </location>
</feature>
<feature type="repeat" description="ANK" evidence="1">
    <location>
        <begin position="129"/>
        <end position="161"/>
    </location>
</feature>
<keyword evidence="1" id="KW-0040">ANK repeat</keyword>
<dbReference type="InterPro" id="IPR036770">
    <property type="entry name" value="Ankyrin_rpt-contain_sf"/>
</dbReference>
<protein>
    <recommendedName>
        <fullName evidence="4">PGG domain-containing protein</fullName>
    </recommendedName>
</protein>
<dbReference type="SMART" id="SM00248">
    <property type="entry name" value="ANK"/>
    <property type="match status" value="4"/>
</dbReference>
<feature type="transmembrane region" description="Helical" evidence="3">
    <location>
        <begin position="521"/>
        <end position="545"/>
    </location>
</feature>
<feature type="transmembrane region" description="Helical" evidence="3">
    <location>
        <begin position="483"/>
        <end position="501"/>
    </location>
</feature>
<gene>
    <name evidence="5" type="ORF">LSAT_V11C700357630</name>
</gene>
<proteinExistence type="predicted"/>
<keyword evidence="3" id="KW-0472">Membrane</keyword>
<keyword evidence="3" id="KW-1133">Transmembrane helix</keyword>
<evidence type="ECO:0000256" key="2">
    <source>
        <dbReference type="SAM" id="MobiDB-lite"/>
    </source>
</evidence>
<dbReference type="InterPro" id="IPR026961">
    <property type="entry name" value="PGG_dom"/>
</dbReference>
<feature type="domain" description="PGG" evidence="4">
    <location>
        <begin position="473"/>
        <end position="587"/>
    </location>
</feature>
<evidence type="ECO:0000259" key="4">
    <source>
        <dbReference type="Pfam" id="PF13962"/>
    </source>
</evidence>
<feature type="region of interest" description="Disordered" evidence="2">
    <location>
        <begin position="1"/>
        <end position="30"/>
    </location>
</feature>
<dbReference type="AlphaFoldDB" id="A0A9R1V1Q7"/>
<dbReference type="Gene3D" id="1.25.40.20">
    <property type="entry name" value="Ankyrin repeat-containing domain"/>
    <property type="match status" value="2"/>
</dbReference>
<evidence type="ECO:0000313" key="5">
    <source>
        <dbReference type="EMBL" id="KAJ0196646.1"/>
    </source>
</evidence>
<sequence length="640" mass="72774">MTPLTEKRDESNRRDQHNERDDQPADSDFSAKDVWDELQTIYGPSNKQEEELPYDQRTIFEAILSGNWEEVDGLLNNRSFKVTVVDKVANNGNTALHIAVGNVTDQEFLRKLLGVTPENTQLSNVQNSDGSTLLHVAAMVGDVIVAEMLVAREAALLFTKDKKHRLPLAIALLNLDEKMSRFLKDQMIKYREWNTDVLSGISGDELLVILISSKQFEKANEWLKPLHKTRYYSDAVLMAIAQNFPSELNALEKYIDIIHRRVKGILKTASDYMKGRRSNSLFEMIIWVYVAMCISIEERARVYNDAIKLLNHVCSSIHDNYQPISEHHRYYKDPIFEATRQNAYEVVQQIVLRFPNAIWSANEDGHNIVQYAVINRSENVYNVLYQMNKHKNTYKTIKDPSQNNLLHLAARLAPASRLNLISGAALQVQHELKWFKEVKRFVSPLCITEKNSFGETPEMVFTREHKELVIEGEKWIKTTAESYTITVALITTIVFAAAITVPGGNNQDMGIPLFTNNPAFTIFAISDAISLFTAVTSLLIFLSILTTRFAQQDFLYKLPTKLMVGLVMLLTSTTAMIVAFGATLYLVFGQGNSKILIPIVVLTCLSIISFVILQFPLIRDLMTARFGRSIFGKKRDEPFY</sequence>
<reference evidence="5 6" key="1">
    <citation type="journal article" date="2017" name="Nat. Commun.">
        <title>Genome assembly with in vitro proximity ligation data and whole-genome triplication in lettuce.</title>
        <authorList>
            <person name="Reyes-Chin-Wo S."/>
            <person name="Wang Z."/>
            <person name="Yang X."/>
            <person name="Kozik A."/>
            <person name="Arikit S."/>
            <person name="Song C."/>
            <person name="Xia L."/>
            <person name="Froenicke L."/>
            <person name="Lavelle D.O."/>
            <person name="Truco M.J."/>
            <person name="Xia R."/>
            <person name="Zhu S."/>
            <person name="Xu C."/>
            <person name="Xu H."/>
            <person name="Xu X."/>
            <person name="Cox K."/>
            <person name="Korf I."/>
            <person name="Meyers B.C."/>
            <person name="Michelmore R.W."/>
        </authorList>
    </citation>
    <scope>NUCLEOTIDE SEQUENCE [LARGE SCALE GENOMIC DNA]</scope>
    <source>
        <strain evidence="6">cv. Salinas</strain>
        <tissue evidence="5">Seedlings</tissue>
    </source>
</reference>
<dbReference type="PROSITE" id="PS50297">
    <property type="entry name" value="ANK_REP_REGION"/>
    <property type="match status" value="1"/>
</dbReference>
<dbReference type="SUPFAM" id="SSF48403">
    <property type="entry name" value="Ankyrin repeat"/>
    <property type="match status" value="1"/>
</dbReference>
<accession>A0A9R1V1Q7</accession>
<dbReference type="Pfam" id="PF13962">
    <property type="entry name" value="PGG"/>
    <property type="match status" value="1"/>
</dbReference>
<keyword evidence="6" id="KW-1185">Reference proteome</keyword>
<dbReference type="PROSITE" id="PS50088">
    <property type="entry name" value="ANK_REPEAT"/>
    <property type="match status" value="1"/>
</dbReference>
<dbReference type="GO" id="GO:0016020">
    <property type="term" value="C:membrane"/>
    <property type="evidence" value="ECO:0000318"/>
    <property type="project" value="GO_Central"/>
</dbReference>
<dbReference type="InterPro" id="IPR002110">
    <property type="entry name" value="Ankyrin_rpt"/>
</dbReference>
<dbReference type="Proteomes" id="UP000235145">
    <property type="component" value="Unassembled WGS sequence"/>
</dbReference>
<feature type="transmembrane region" description="Helical" evidence="3">
    <location>
        <begin position="595"/>
        <end position="618"/>
    </location>
</feature>
<evidence type="ECO:0000256" key="3">
    <source>
        <dbReference type="SAM" id="Phobius"/>
    </source>
</evidence>
<evidence type="ECO:0000313" key="6">
    <source>
        <dbReference type="Proteomes" id="UP000235145"/>
    </source>
</evidence>
<comment type="caution">
    <text evidence="5">The sequence shown here is derived from an EMBL/GenBank/DDBJ whole genome shotgun (WGS) entry which is preliminary data.</text>
</comment>
<dbReference type="Pfam" id="PF00023">
    <property type="entry name" value="Ank"/>
    <property type="match status" value="1"/>
</dbReference>
<dbReference type="EMBL" id="NBSK02000007">
    <property type="protein sequence ID" value="KAJ0196646.1"/>
    <property type="molecule type" value="Genomic_DNA"/>
</dbReference>
<evidence type="ECO:0000256" key="1">
    <source>
        <dbReference type="PROSITE-ProRule" id="PRU00023"/>
    </source>
</evidence>